<dbReference type="EMBL" id="BAABIK010000005">
    <property type="protein sequence ID" value="GAA4933987.1"/>
    <property type="molecule type" value="Genomic_DNA"/>
</dbReference>
<name>A0ABP9GB36_9ACTN</name>
<keyword evidence="3" id="KW-1185">Reference proteome</keyword>
<sequence>MDDDAEVLAFTTERRRLGSRMWEGHRRIAVLLDTGASAPLSRLHWRDRDGAETDIGFDPGATGFSGLRTEGDGTAFALRGRRSEQPPARTPHRFRQAGGEEGELRLLVEDGGAPAARVGWTDADGGGGAVVLRSAAEVGGDLTGRIRGVAVSGEHSAAGEVGENLLDDTAAKWLAFKSCGAWVLFTMAEPVAVHHYVLGSADDCPGRDPRAWALKGSLDARTWTVLDTRSDEFFPDRQQERGFDVTGSAVGAAFRYLLLEIRGNRGDPATQLNRVRLHAASPEYESFSGYRQEPGAAPRTYEGTAVGVGTGPAGEQPLITAQRWRAYLAEYSADMLRVEEEDELSGVTDEQRAAGWLGYEGAPEERIADLEERLGTRLPPSYRSFLAASDGWRDVSAFMYELLSTDAVDWADDDDFGLFSGADDEPEPSGLQGPVLRVSGEGDAQYWLLDAGDVGPDGEWAAYIWASWYPGLGERHRSFADLVAAERAAFEKLKGSDGLPVRPDGADELLAEGRRAALRGDVDDALKAFESAETKGSGAAAYLKAVLSAFLGEFRFAHHTLRNTLCHAHVVEAVGAEQLGTEAVPLFLAAAGRAGSASAAPLSAAVRSLGGDLPPGLLPDESEAAGLDTDAWISARRTPESPAFERALESARALAADGAHDEAWSAIRRALPEWYPVTENRIAPVVLLTDPALRGLVTPRRAREAVCTPRGGYSAPGR</sequence>
<dbReference type="InterPro" id="IPR040964">
    <property type="entry name" value="SBD"/>
</dbReference>
<dbReference type="InterPro" id="IPR037883">
    <property type="entry name" value="Knr4/Smi1-like_sf"/>
</dbReference>
<accession>A0ABP9GB36</accession>
<protein>
    <recommendedName>
        <fullName evidence="1">Knr4/Smi1-like domain-containing protein</fullName>
    </recommendedName>
</protein>
<dbReference type="Gene3D" id="2.60.120.260">
    <property type="entry name" value="Galactose-binding domain-like"/>
    <property type="match status" value="1"/>
</dbReference>
<dbReference type="Gene3D" id="3.40.1580.10">
    <property type="entry name" value="SMI1/KNR4-like"/>
    <property type="match status" value="1"/>
</dbReference>
<evidence type="ECO:0000313" key="3">
    <source>
        <dbReference type="Proteomes" id="UP001499993"/>
    </source>
</evidence>
<reference evidence="3" key="1">
    <citation type="journal article" date="2019" name="Int. J. Syst. Evol. Microbiol.">
        <title>The Global Catalogue of Microorganisms (GCM) 10K type strain sequencing project: providing services to taxonomists for standard genome sequencing and annotation.</title>
        <authorList>
            <consortium name="The Broad Institute Genomics Platform"/>
            <consortium name="The Broad Institute Genome Sequencing Center for Infectious Disease"/>
            <person name="Wu L."/>
            <person name="Ma J."/>
        </authorList>
    </citation>
    <scope>NUCLEOTIDE SEQUENCE [LARGE SCALE GENOMIC DNA]</scope>
    <source>
        <strain evidence="3">JCM 18123</strain>
    </source>
</reference>
<evidence type="ECO:0000313" key="2">
    <source>
        <dbReference type="EMBL" id="GAA4933987.1"/>
    </source>
</evidence>
<comment type="caution">
    <text evidence="2">The sequence shown here is derived from an EMBL/GenBank/DDBJ whole genome shotgun (WGS) entry which is preliminary data.</text>
</comment>
<dbReference type="InterPro" id="IPR018958">
    <property type="entry name" value="Knr4/Smi1-like_dom"/>
</dbReference>
<dbReference type="RefSeq" id="WP_345555842.1">
    <property type="nucleotide sequence ID" value="NZ_BAABIK010000005.1"/>
</dbReference>
<dbReference type="Pfam" id="PF17882">
    <property type="entry name" value="SBD"/>
    <property type="match status" value="1"/>
</dbReference>
<organism evidence="2 3">
    <name type="scientific">Streptomonospora halophila</name>
    <dbReference type="NCBI Taxonomy" id="427369"/>
    <lineage>
        <taxon>Bacteria</taxon>
        <taxon>Bacillati</taxon>
        <taxon>Actinomycetota</taxon>
        <taxon>Actinomycetes</taxon>
        <taxon>Streptosporangiales</taxon>
        <taxon>Nocardiopsidaceae</taxon>
        <taxon>Streptomonospora</taxon>
    </lineage>
</organism>
<gene>
    <name evidence="2" type="ORF">GCM10023224_13090</name>
</gene>
<dbReference type="Proteomes" id="UP001499993">
    <property type="component" value="Unassembled WGS sequence"/>
</dbReference>
<dbReference type="Pfam" id="PF09346">
    <property type="entry name" value="SMI1_KNR4"/>
    <property type="match status" value="1"/>
</dbReference>
<feature type="domain" description="Knr4/Smi1-like" evidence="1">
    <location>
        <begin position="361"/>
        <end position="485"/>
    </location>
</feature>
<evidence type="ECO:0000259" key="1">
    <source>
        <dbReference type="SMART" id="SM00860"/>
    </source>
</evidence>
<proteinExistence type="predicted"/>
<dbReference type="SMART" id="SM00860">
    <property type="entry name" value="SMI1_KNR4"/>
    <property type="match status" value="1"/>
</dbReference>
<dbReference type="SUPFAM" id="SSF160631">
    <property type="entry name" value="SMI1/KNR4-like"/>
    <property type="match status" value="1"/>
</dbReference>